<keyword evidence="1" id="KW-0732">Signal</keyword>
<keyword evidence="3" id="KW-1185">Reference proteome</keyword>
<gene>
    <name evidence="2" type="ORF">SAMN05216480_11294</name>
</gene>
<evidence type="ECO:0000256" key="1">
    <source>
        <dbReference type="SAM" id="SignalP"/>
    </source>
</evidence>
<dbReference type="STRING" id="1224947.SAMN05216480_11294"/>
<feature type="signal peptide" evidence="1">
    <location>
        <begin position="1"/>
        <end position="20"/>
    </location>
</feature>
<reference evidence="2 3" key="1">
    <citation type="submission" date="2016-10" db="EMBL/GenBank/DDBJ databases">
        <authorList>
            <person name="de Groot N.N."/>
        </authorList>
    </citation>
    <scope>NUCLEOTIDE SEQUENCE [LARGE SCALE GENOMIC DNA]</scope>
    <source>
        <strain evidence="2 3">CGMCC 1.12333</strain>
    </source>
</reference>
<dbReference type="AlphaFoldDB" id="A0A1I7I2D3"/>
<accession>A0A1I7I2D3</accession>
<organism evidence="2 3">
    <name type="scientific">Pustulibacterium marinum</name>
    <dbReference type="NCBI Taxonomy" id="1224947"/>
    <lineage>
        <taxon>Bacteria</taxon>
        <taxon>Pseudomonadati</taxon>
        <taxon>Bacteroidota</taxon>
        <taxon>Flavobacteriia</taxon>
        <taxon>Flavobacteriales</taxon>
        <taxon>Flavobacteriaceae</taxon>
        <taxon>Pustulibacterium</taxon>
    </lineage>
</organism>
<evidence type="ECO:0000313" key="3">
    <source>
        <dbReference type="Proteomes" id="UP000199138"/>
    </source>
</evidence>
<dbReference type="Proteomes" id="UP000199138">
    <property type="component" value="Unassembled WGS sequence"/>
</dbReference>
<dbReference type="EMBL" id="FPBK01000012">
    <property type="protein sequence ID" value="SFU67083.1"/>
    <property type="molecule type" value="Genomic_DNA"/>
</dbReference>
<feature type="chain" id="PRO_5011510958" description="Lipoprotein" evidence="1">
    <location>
        <begin position="21"/>
        <end position="111"/>
    </location>
</feature>
<proteinExistence type="predicted"/>
<sequence>MLFVAFVALFAVLSSCNVRKAVQNELGIATQKNPSKTTLSSVNTCHFEQSQLQQETVKIACEKILVPASVAAYFYQSETTTTDVPLYDEDAPPHTHKIPYYILYRKLKTHV</sequence>
<evidence type="ECO:0008006" key="4">
    <source>
        <dbReference type="Google" id="ProtNLM"/>
    </source>
</evidence>
<name>A0A1I7I2D3_9FLAO</name>
<protein>
    <recommendedName>
        <fullName evidence="4">Lipoprotein</fullName>
    </recommendedName>
</protein>
<evidence type="ECO:0000313" key="2">
    <source>
        <dbReference type="EMBL" id="SFU67083.1"/>
    </source>
</evidence>